<organism evidence="1 2">
    <name type="scientific">Comamonas odontotermitis</name>
    <dbReference type="NCBI Taxonomy" id="379895"/>
    <lineage>
        <taxon>Bacteria</taxon>
        <taxon>Pseudomonadati</taxon>
        <taxon>Pseudomonadota</taxon>
        <taxon>Betaproteobacteria</taxon>
        <taxon>Burkholderiales</taxon>
        <taxon>Comamonadaceae</taxon>
        <taxon>Comamonas</taxon>
    </lineage>
</organism>
<name>A0ABR6RJ00_9BURK</name>
<comment type="caution">
    <text evidence="1">The sequence shown here is derived from an EMBL/GenBank/DDBJ whole genome shotgun (WGS) entry which is preliminary data.</text>
</comment>
<protein>
    <submittedName>
        <fullName evidence="1">Uncharacterized protein</fullName>
    </submittedName>
</protein>
<evidence type="ECO:0000313" key="1">
    <source>
        <dbReference type="EMBL" id="MBB6579136.1"/>
    </source>
</evidence>
<proteinExistence type="predicted"/>
<dbReference type="EMBL" id="JACHKZ010000023">
    <property type="protein sequence ID" value="MBB6579136.1"/>
    <property type="molecule type" value="Genomic_DNA"/>
</dbReference>
<keyword evidence="2" id="KW-1185">Reference proteome</keyword>
<gene>
    <name evidence="1" type="ORF">HNP33_003246</name>
</gene>
<accession>A0ABR6RJ00</accession>
<evidence type="ECO:0000313" key="2">
    <source>
        <dbReference type="Proteomes" id="UP000562492"/>
    </source>
</evidence>
<reference evidence="1 2" key="1">
    <citation type="submission" date="2020-08" db="EMBL/GenBank/DDBJ databases">
        <title>Functional genomics of gut bacteria from endangered species of beetles.</title>
        <authorList>
            <person name="Carlos-Shanley C."/>
        </authorList>
    </citation>
    <scope>NUCLEOTIDE SEQUENCE [LARGE SCALE GENOMIC DNA]</scope>
    <source>
        <strain evidence="1 2">S00124</strain>
    </source>
</reference>
<sequence length="176" mass="18275">MQQSHTGLATSYKAVSANGFNGAANENLTAIAHKTDSREDVLAQSDMQLGLESRPIDKKEMGGGLKKALEIFGNVASALLVFVPGAGVAALVGNIGRIVATAAARAGLGAAAKEGAKAGAREVAKEVSKDFGKELAKKAANETAKEGFKEGANQALQEAKTNNSEQRFKNEVTYRV</sequence>
<dbReference type="Proteomes" id="UP000562492">
    <property type="component" value="Unassembled WGS sequence"/>
</dbReference>